<protein>
    <submittedName>
        <fullName evidence="1">Uncharacterized protein</fullName>
    </submittedName>
</protein>
<dbReference type="EMBL" id="CDMZ01000275">
    <property type="protein sequence ID" value="CUC09140.1"/>
    <property type="molecule type" value="Genomic_DNA"/>
</dbReference>
<gene>
    <name evidence="1" type="ORF">Cvel_3177.t1</name>
</gene>
<reference evidence="1" key="1">
    <citation type="submission" date="2014-11" db="EMBL/GenBank/DDBJ databases">
        <title>Molecular phylogeny of cliff fern family Woodsiaceae with morphological implications.</title>
        <authorList>
            <person name="Shao Y.-Z."/>
            <person name="Wei R."/>
            <person name="Zhang X.-C."/>
        </authorList>
    </citation>
    <scope>NUCLEOTIDE SEQUENCE</scope>
</reference>
<evidence type="ECO:0000313" key="1">
    <source>
        <dbReference type="EMBL" id="CUC09140.1"/>
    </source>
</evidence>
<sequence>MFLYIWSPRIAALLYYSAQKHRIQALNTHPFLMEPLHDGSLAGWRMVKRILETPVKGRLVFGGENVLLPSALQVSGQNLPAAYPQGGGALPQIGAIQEGATAA</sequence>
<proteinExistence type="predicted"/>
<name>A0A0K6S6K8_9ALVE</name>
<dbReference type="AlphaFoldDB" id="A0A0K6S6K8"/>
<organism evidence="1">
    <name type="scientific">Chromera velia CCMP2878</name>
    <dbReference type="NCBI Taxonomy" id="1169474"/>
    <lineage>
        <taxon>Eukaryota</taxon>
        <taxon>Sar</taxon>
        <taxon>Alveolata</taxon>
        <taxon>Colpodellida</taxon>
        <taxon>Chromeraceae</taxon>
        <taxon>Chromera</taxon>
    </lineage>
</organism>
<dbReference type="VEuPathDB" id="CryptoDB:Cvel_3177"/>
<accession>A0A0K6S6K8</accession>
<dbReference type="PhylomeDB" id="A0A0K6S6K8"/>